<dbReference type="GO" id="GO:0031902">
    <property type="term" value="C:late endosome membrane"/>
    <property type="evidence" value="ECO:0007669"/>
    <property type="project" value="TreeGrafter"/>
</dbReference>
<feature type="non-terminal residue" evidence="1">
    <location>
        <position position="1"/>
    </location>
</feature>
<dbReference type="GO" id="GO:0045022">
    <property type="term" value="P:early endosome to late endosome transport"/>
    <property type="evidence" value="ECO:0007669"/>
    <property type="project" value="InterPro"/>
</dbReference>
<reference evidence="1 2" key="1">
    <citation type="journal article" name="Sci. Rep.">
        <title>Genome-scale phylogenetic analyses confirm Olpidium as the closest living zoosporic fungus to the non-flagellated, terrestrial fungi.</title>
        <authorList>
            <person name="Chang Y."/>
            <person name="Rochon D."/>
            <person name="Sekimoto S."/>
            <person name="Wang Y."/>
            <person name="Chovatia M."/>
            <person name="Sandor L."/>
            <person name="Salamov A."/>
            <person name="Grigoriev I.V."/>
            <person name="Stajich J.E."/>
            <person name="Spatafora J.W."/>
        </authorList>
    </citation>
    <scope>NUCLEOTIDE SEQUENCE [LARGE SCALE GENOMIC DNA]</scope>
    <source>
        <strain evidence="1">S191</strain>
    </source>
</reference>
<dbReference type="AlphaFoldDB" id="A0A8H7ZZH5"/>
<evidence type="ECO:0000313" key="1">
    <source>
        <dbReference type="EMBL" id="KAG5462169.1"/>
    </source>
</evidence>
<dbReference type="GO" id="GO:0051898">
    <property type="term" value="P:negative regulation of phosphatidylinositol 3-kinase/protein kinase B signal transduction"/>
    <property type="evidence" value="ECO:0007669"/>
    <property type="project" value="InterPro"/>
</dbReference>
<protein>
    <submittedName>
        <fullName evidence="1">Uncharacterized protein</fullName>
    </submittedName>
</protein>
<dbReference type="InterPro" id="IPR039724">
    <property type="entry name" value="WDR91"/>
</dbReference>
<keyword evidence="2" id="KW-1185">Reference proteome</keyword>
<gene>
    <name evidence="1" type="ORF">BJ554DRAFT_5533</name>
</gene>
<organism evidence="1 2">
    <name type="scientific">Olpidium bornovanus</name>
    <dbReference type="NCBI Taxonomy" id="278681"/>
    <lineage>
        <taxon>Eukaryota</taxon>
        <taxon>Fungi</taxon>
        <taxon>Fungi incertae sedis</taxon>
        <taxon>Olpidiomycota</taxon>
        <taxon>Olpidiomycotina</taxon>
        <taxon>Olpidiomycetes</taxon>
        <taxon>Olpidiales</taxon>
        <taxon>Olpidiaceae</taxon>
        <taxon>Olpidium</taxon>
    </lineage>
</organism>
<dbReference type="PANTHER" id="PTHR13083:SF3">
    <property type="entry name" value="WD REPEAT-CONTAINING PROTEIN 91"/>
    <property type="match status" value="1"/>
</dbReference>
<comment type="caution">
    <text evidence="1">The sequence shown here is derived from an EMBL/GenBank/DDBJ whole genome shotgun (WGS) entry which is preliminary data.</text>
</comment>
<dbReference type="Proteomes" id="UP000673691">
    <property type="component" value="Unassembled WGS sequence"/>
</dbReference>
<dbReference type="OrthoDB" id="193023at2759"/>
<evidence type="ECO:0000313" key="2">
    <source>
        <dbReference type="Proteomes" id="UP000673691"/>
    </source>
</evidence>
<sequence>FRSFTQTLRSFEADIKADKEKGFEVSQIIDEMFDCVRASDIRALFGYWAHLDRRYFSKLEAKFSATVKKLEVSLLRYYLVFAAQQRRRDKLMEFFETYGSDLHPAEEWMACPPVLFEAGEQRGFRHVLHEYVAGHLQIVPAQLPQRDILPHAYVLLLGVPSCPAPRRVLQIPHRLYFYSAAVPLEIPSREATNADIGA</sequence>
<dbReference type="GO" id="GO:0031901">
    <property type="term" value="C:early endosome membrane"/>
    <property type="evidence" value="ECO:0007669"/>
    <property type="project" value="TreeGrafter"/>
</dbReference>
<dbReference type="EMBL" id="JAEFCI010002531">
    <property type="protein sequence ID" value="KAG5462169.1"/>
    <property type="molecule type" value="Genomic_DNA"/>
</dbReference>
<accession>A0A8H7ZZH5</accession>
<name>A0A8H7ZZH5_9FUNG</name>
<dbReference type="GO" id="GO:0141039">
    <property type="term" value="F:phosphatidylinositol 3-kinase inhibitor activity"/>
    <property type="evidence" value="ECO:0007669"/>
    <property type="project" value="InterPro"/>
</dbReference>
<proteinExistence type="predicted"/>
<dbReference type="PANTHER" id="PTHR13083">
    <property type="entry name" value="WD REPEAT-CONTAINING PROTEIN 91"/>
    <property type="match status" value="1"/>
</dbReference>